<dbReference type="AlphaFoldDB" id="A0A101NI14"/>
<protein>
    <submittedName>
        <fullName evidence="1">Uncharacterized protein</fullName>
    </submittedName>
</protein>
<reference evidence="1 2" key="1">
    <citation type="submission" date="2015-10" db="EMBL/GenBank/DDBJ databases">
        <title>Draft genome sequence of Streptomyces cellostaticus DSM 40189, type strain for the species Streptomyces cellostaticus.</title>
        <authorList>
            <person name="Ruckert C."/>
            <person name="Winkler A."/>
            <person name="Kalinowski J."/>
            <person name="Kampfer P."/>
            <person name="Glaeser S."/>
        </authorList>
    </citation>
    <scope>NUCLEOTIDE SEQUENCE [LARGE SCALE GENOMIC DNA]</scope>
    <source>
        <strain evidence="1 2">DSM 40189</strain>
    </source>
</reference>
<dbReference type="STRING" id="67285.AQI88_26100"/>
<evidence type="ECO:0000313" key="2">
    <source>
        <dbReference type="Proteomes" id="UP000054241"/>
    </source>
</evidence>
<name>A0A101NI14_9ACTN</name>
<dbReference type="EMBL" id="LMWL01000047">
    <property type="protein sequence ID" value="KUM93555.1"/>
    <property type="molecule type" value="Genomic_DNA"/>
</dbReference>
<evidence type="ECO:0000313" key="1">
    <source>
        <dbReference type="EMBL" id="KUM93555.1"/>
    </source>
</evidence>
<accession>A0A101NI14</accession>
<comment type="caution">
    <text evidence="1">The sequence shown here is derived from an EMBL/GenBank/DDBJ whole genome shotgun (WGS) entry which is preliminary data.</text>
</comment>
<proteinExistence type="predicted"/>
<gene>
    <name evidence="1" type="ORF">AQI88_26100</name>
</gene>
<organism evidence="1 2">
    <name type="scientific">Streptomyces cellostaticus</name>
    <dbReference type="NCBI Taxonomy" id="67285"/>
    <lineage>
        <taxon>Bacteria</taxon>
        <taxon>Bacillati</taxon>
        <taxon>Actinomycetota</taxon>
        <taxon>Actinomycetes</taxon>
        <taxon>Kitasatosporales</taxon>
        <taxon>Streptomycetaceae</taxon>
        <taxon>Streptomyces</taxon>
    </lineage>
</organism>
<sequence length="83" mass="9027">MCQRVFREFEQIAGGVGGAEGREQAEGEYGCGKWPQMRWRSGLGGGHAAGDGAVGEAHVFRASSSVRRLRARRSQRGRGHLSR</sequence>
<keyword evidence="2" id="KW-1185">Reference proteome</keyword>
<dbReference type="Proteomes" id="UP000054241">
    <property type="component" value="Unassembled WGS sequence"/>
</dbReference>